<dbReference type="Proteomes" id="UP000028006">
    <property type="component" value="Unassembled WGS sequence"/>
</dbReference>
<dbReference type="eggNOG" id="ENOG50336EU">
    <property type="taxonomic scope" value="Bacteria"/>
</dbReference>
<keyword evidence="2" id="KW-1185">Reference proteome</keyword>
<organism evidence="1 2">
    <name type="scientific">Endozoicomonas montiporae</name>
    <dbReference type="NCBI Taxonomy" id="1027273"/>
    <lineage>
        <taxon>Bacteria</taxon>
        <taxon>Pseudomonadati</taxon>
        <taxon>Pseudomonadota</taxon>
        <taxon>Gammaproteobacteria</taxon>
        <taxon>Oceanospirillales</taxon>
        <taxon>Endozoicomonadaceae</taxon>
        <taxon>Endozoicomonas</taxon>
    </lineage>
</organism>
<gene>
    <name evidence="1" type="ORF">GZ77_14180</name>
</gene>
<reference evidence="1 2" key="1">
    <citation type="submission" date="2014-06" db="EMBL/GenBank/DDBJ databases">
        <title>Whole Genome Sequences of Three Symbiotic Endozoicomonas Bacteria.</title>
        <authorList>
            <person name="Neave M.J."/>
            <person name="Apprill A."/>
            <person name="Voolstra C.R."/>
        </authorList>
    </citation>
    <scope>NUCLEOTIDE SEQUENCE [LARGE SCALE GENOMIC DNA]</scope>
    <source>
        <strain evidence="1 2">LMG 24815</strain>
    </source>
</reference>
<dbReference type="RefSeq" id="WP_034876399.1">
    <property type="nucleotide sequence ID" value="NZ_JOKG01000003.1"/>
</dbReference>
<dbReference type="AlphaFoldDB" id="A0A081N4X9"/>
<dbReference type="EMBL" id="JOKG01000003">
    <property type="protein sequence ID" value="KEQ13502.1"/>
    <property type="molecule type" value="Genomic_DNA"/>
</dbReference>
<proteinExistence type="predicted"/>
<accession>A0A081N4X9</accession>
<name>A0A081N4X9_9GAMM</name>
<protein>
    <submittedName>
        <fullName evidence="1">Uncharacterized protein</fullName>
    </submittedName>
</protein>
<sequence length="166" mass="18601">MSFLLLQNTHASLVTEAPPPRPAYNALHNGGLHEICHNIQTYSPELLISRPAAIREMLPTEPARQRSYVKLNGPDSLTRPIAVTFQRAFEQSIIKMLQNGSIKSATAIIHTDRPTTPLCNHNGKINYDSLPESVRQDTKRIKTIKDRNDPPAGPSQSHQLIYFVRS</sequence>
<evidence type="ECO:0000313" key="1">
    <source>
        <dbReference type="EMBL" id="KEQ13502.1"/>
    </source>
</evidence>
<evidence type="ECO:0000313" key="2">
    <source>
        <dbReference type="Proteomes" id="UP000028006"/>
    </source>
</evidence>
<comment type="caution">
    <text evidence="1">The sequence shown here is derived from an EMBL/GenBank/DDBJ whole genome shotgun (WGS) entry which is preliminary data.</text>
</comment>